<keyword evidence="14" id="KW-0029">Amino-acid transport</keyword>
<dbReference type="GO" id="GO:0015824">
    <property type="term" value="P:proline transport"/>
    <property type="evidence" value="ECO:0007669"/>
    <property type="project" value="UniProtKB-UniRule"/>
</dbReference>
<proteinExistence type="inferred from homology"/>
<dbReference type="Gene3D" id="1.20.1730.10">
    <property type="entry name" value="Sodium/glucose cotransporter"/>
    <property type="match status" value="1"/>
</dbReference>
<evidence type="ECO:0000256" key="7">
    <source>
        <dbReference type="ARBA" id="ARBA00022989"/>
    </source>
</evidence>
<feature type="transmembrane region" description="Helical" evidence="14">
    <location>
        <begin position="158"/>
        <end position="179"/>
    </location>
</feature>
<dbReference type="AlphaFoldDB" id="A0AAP6JHD3"/>
<feature type="transmembrane region" description="Helical" evidence="14">
    <location>
        <begin position="119"/>
        <end position="138"/>
    </location>
</feature>
<dbReference type="EMBL" id="JAYGII010000024">
    <property type="protein sequence ID" value="MEA5446224.1"/>
    <property type="molecule type" value="Genomic_DNA"/>
</dbReference>
<organism evidence="15 16">
    <name type="scientific">Natronospira elongata</name>
    <dbReference type="NCBI Taxonomy" id="3110268"/>
    <lineage>
        <taxon>Bacteria</taxon>
        <taxon>Pseudomonadati</taxon>
        <taxon>Pseudomonadota</taxon>
        <taxon>Gammaproteobacteria</taxon>
        <taxon>Natronospirales</taxon>
        <taxon>Natronospiraceae</taxon>
        <taxon>Natronospira</taxon>
    </lineage>
</organism>
<evidence type="ECO:0000256" key="14">
    <source>
        <dbReference type="RuleBase" id="RU366012"/>
    </source>
</evidence>
<feature type="transmembrane region" description="Helical" evidence="14">
    <location>
        <begin position="355"/>
        <end position="376"/>
    </location>
</feature>
<keyword evidence="6 14" id="KW-0769">Symport</keyword>
<dbReference type="GO" id="GO:0005298">
    <property type="term" value="F:proline:sodium symporter activity"/>
    <property type="evidence" value="ECO:0007669"/>
    <property type="project" value="UniProtKB-UniRule"/>
</dbReference>
<keyword evidence="5 14" id="KW-0812">Transmembrane</keyword>
<feature type="transmembrane region" description="Helical" evidence="14">
    <location>
        <begin position="413"/>
        <end position="433"/>
    </location>
</feature>
<evidence type="ECO:0000256" key="5">
    <source>
        <dbReference type="ARBA" id="ARBA00022692"/>
    </source>
</evidence>
<keyword evidence="14" id="KW-0997">Cell inner membrane</keyword>
<comment type="caution">
    <text evidence="14">Lacks conserved residue(s) required for the propagation of feature annotation.</text>
</comment>
<keyword evidence="16" id="KW-1185">Reference proteome</keyword>
<dbReference type="InterPro" id="IPR038377">
    <property type="entry name" value="Na/Glc_symporter_sf"/>
</dbReference>
<dbReference type="GO" id="GO:0005886">
    <property type="term" value="C:plasma membrane"/>
    <property type="evidence" value="ECO:0007669"/>
    <property type="project" value="UniProtKB-SubCell"/>
</dbReference>
<feature type="transmembrane region" description="Helical" evidence="14">
    <location>
        <begin position="63"/>
        <end position="87"/>
    </location>
</feature>
<feature type="transmembrane region" description="Helical" evidence="14">
    <location>
        <begin position="231"/>
        <end position="249"/>
    </location>
</feature>
<gene>
    <name evidence="15" type="ORF">VCB98_10370</name>
</gene>
<evidence type="ECO:0000256" key="9">
    <source>
        <dbReference type="ARBA" id="ARBA00023065"/>
    </source>
</evidence>
<dbReference type="InterPro" id="IPR001734">
    <property type="entry name" value="Na/solute_symporter"/>
</dbReference>
<keyword evidence="3 14" id="KW-0813">Transport</keyword>
<reference evidence="15 16" key="1">
    <citation type="submission" date="2023-12" db="EMBL/GenBank/DDBJ databases">
        <title>Whole-genome sequencing of halo(alkali)philic microorganisms from hypersaline lakes.</title>
        <authorList>
            <person name="Sorokin D.Y."/>
            <person name="Merkel A.Y."/>
            <person name="Messina E."/>
            <person name="Yakimov M."/>
        </authorList>
    </citation>
    <scope>NUCLEOTIDE SEQUENCE [LARGE SCALE GENOMIC DNA]</scope>
    <source>
        <strain evidence="15 16">AB-CW1</strain>
    </source>
</reference>
<evidence type="ECO:0000313" key="16">
    <source>
        <dbReference type="Proteomes" id="UP001302316"/>
    </source>
</evidence>
<dbReference type="CDD" id="cd11475">
    <property type="entry name" value="SLC5sbd_PutP"/>
    <property type="match status" value="1"/>
</dbReference>
<dbReference type="InterPro" id="IPR011851">
    <property type="entry name" value="Na/Pro_symporter"/>
</dbReference>
<feature type="transmembrane region" description="Helical" evidence="14">
    <location>
        <begin position="439"/>
        <end position="457"/>
    </location>
</feature>
<evidence type="ECO:0000256" key="4">
    <source>
        <dbReference type="ARBA" id="ARBA00022475"/>
    </source>
</evidence>
<accession>A0AAP6JHD3</accession>
<keyword evidence="8 14" id="KW-0915">Sodium</keyword>
<comment type="subcellular location">
    <subcellularLocation>
        <location evidence="14">Cell inner membrane</location>
        <topology evidence="14">Multi-pass membrane protein</topology>
    </subcellularLocation>
    <subcellularLocation>
        <location evidence="1">Cell membrane</location>
        <topology evidence="1">Multi-pass membrane protein</topology>
    </subcellularLocation>
</comment>
<comment type="similarity">
    <text evidence="2 13">Belongs to the sodium:solute symporter (SSF) (TC 2.A.21) family.</text>
</comment>
<evidence type="ECO:0000256" key="12">
    <source>
        <dbReference type="ARBA" id="ARBA00033708"/>
    </source>
</evidence>
<evidence type="ECO:0000256" key="1">
    <source>
        <dbReference type="ARBA" id="ARBA00004651"/>
    </source>
</evidence>
<feature type="transmembrane region" description="Helical" evidence="14">
    <location>
        <begin position="191"/>
        <end position="211"/>
    </location>
</feature>
<keyword evidence="10 14" id="KW-0472">Membrane</keyword>
<keyword evidence="11 14" id="KW-0739">Sodium transport</keyword>
<comment type="function">
    <text evidence="14">Catalyzes the sodium-dependent uptake of extracellular L-proline.</text>
</comment>
<dbReference type="PANTHER" id="PTHR48086">
    <property type="entry name" value="SODIUM/PROLINE SYMPORTER-RELATED"/>
    <property type="match status" value="1"/>
</dbReference>
<feature type="transmembrane region" description="Helical" evidence="14">
    <location>
        <begin position="388"/>
        <end position="406"/>
    </location>
</feature>
<dbReference type="PANTHER" id="PTHR48086:SF3">
    <property type="entry name" value="SODIUM_PROLINE SYMPORTER"/>
    <property type="match status" value="1"/>
</dbReference>
<evidence type="ECO:0000256" key="11">
    <source>
        <dbReference type="ARBA" id="ARBA00023201"/>
    </source>
</evidence>
<keyword evidence="9 14" id="KW-0406">Ion transport</keyword>
<dbReference type="InterPro" id="IPR050277">
    <property type="entry name" value="Sodium:Solute_Symporter"/>
</dbReference>
<sequence>MVLATLLVYLLLLLAIGAWARQRVSDSADFHLAGRRLGPVVASLSASASSSSVWTLLGMSGAAYAWGIQAVWLIPAVVSGFAINWFLVAPRLQQSSRDNQALTLVEYLAHGTRPSMQRVLRLLGGLLILFCFTFYVAAQFDGAGSAIATAVPQVSTTNAIIVGAAIVIAYVVMGGFWAASVTDAVQGLMMLLVALVLPYVALAAVGGPVALMEGLAALNEPGLTRLVDQPSLLLAMVFIVGLFGIGLGYPGQPHVVNRFMAMRDGHEIRLARRVALGWAALIYIGMVVLGWSGRVLMPELPDAEDVLLVLSVDLLPAVIGGLITGGVLAAIMSTSDSQLLVASGSVSHDMRRGDFSVLVDRLVVVTVGIAAAILALLVPESIFDRVLFAWQVLGNGFGPLLLVLLWRGPVADAYRLAAIVVGAGLTIFISFFPDAPGNAVERLLPFFLSLLIAWLGYRQALRP</sequence>
<dbReference type="Pfam" id="PF00474">
    <property type="entry name" value="SSF"/>
    <property type="match status" value="1"/>
</dbReference>
<protein>
    <recommendedName>
        <fullName evidence="14">Sodium/proline symporter</fullName>
    </recommendedName>
    <alternativeName>
        <fullName evidence="14">Proline permease</fullName>
    </alternativeName>
</protein>
<evidence type="ECO:0000256" key="8">
    <source>
        <dbReference type="ARBA" id="ARBA00023053"/>
    </source>
</evidence>
<name>A0AAP6JHD3_9GAMM</name>
<dbReference type="Proteomes" id="UP001302316">
    <property type="component" value="Unassembled WGS sequence"/>
</dbReference>
<evidence type="ECO:0000256" key="3">
    <source>
        <dbReference type="ARBA" id="ARBA00022448"/>
    </source>
</evidence>
<dbReference type="RefSeq" id="WP_346052346.1">
    <property type="nucleotide sequence ID" value="NZ_JAYGII010000024.1"/>
</dbReference>
<keyword evidence="7 14" id="KW-1133">Transmembrane helix</keyword>
<evidence type="ECO:0000256" key="2">
    <source>
        <dbReference type="ARBA" id="ARBA00006434"/>
    </source>
</evidence>
<evidence type="ECO:0000313" key="15">
    <source>
        <dbReference type="EMBL" id="MEA5446224.1"/>
    </source>
</evidence>
<feature type="transmembrane region" description="Helical" evidence="14">
    <location>
        <begin position="314"/>
        <end position="334"/>
    </location>
</feature>
<comment type="caution">
    <text evidence="15">The sequence shown here is derived from an EMBL/GenBank/DDBJ whole genome shotgun (WGS) entry which is preliminary data.</text>
</comment>
<dbReference type="PROSITE" id="PS50283">
    <property type="entry name" value="NA_SOLUT_SYMP_3"/>
    <property type="match status" value="1"/>
</dbReference>
<dbReference type="GO" id="GO:0031402">
    <property type="term" value="F:sodium ion binding"/>
    <property type="evidence" value="ECO:0007669"/>
    <property type="project" value="UniProtKB-UniRule"/>
</dbReference>
<evidence type="ECO:0000256" key="6">
    <source>
        <dbReference type="ARBA" id="ARBA00022847"/>
    </source>
</evidence>
<feature type="transmembrane region" description="Helical" evidence="14">
    <location>
        <begin position="270"/>
        <end position="294"/>
    </location>
</feature>
<evidence type="ECO:0000256" key="10">
    <source>
        <dbReference type="ARBA" id="ARBA00023136"/>
    </source>
</evidence>
<comment type="catalytic activity">
    <reaction evidence="12">
        <text>L-proline(in) + Na(+)(in) = L-proline(out) + Na(+)(out)</text>
        <dbReference type="Rhea" id="RHEA:28967"/>
        <dbReference type="ChEBI" id="CHEBI:29101"/>
        <dbReference type="ChEBI" id="CHEBI:60039"/>
    </reaction>
</comment>
<keyword evidence="4" id="KW-1003">Cell membrane</keyword>
<evidence type="ECO:0000256" key="13">
    <source>
        <dbReference type="RuleBase" id="RU362091"/>
    </source>
</evidence>